<comment type="caution">
    <text evidence="2">The sequence shown here is derived from an EMBL/GenBank/DDBJ whole genome shotgun (WGS) entry which is preliminary data.</text>
</comment>
<evidence type="ECO:0000313" key="2">
    <source>
        <dbReference type="EMBL" id="MBM5458600.1"/>
    </source>
</evidence>
<keyword evidence="3" id="KW-1185">Reference proteome</keyword>
<dbReference type="EMBL" id="JACOPV010000008">
    <property type="protein sequence ID" value="MBM5458600.1"/>
    <property type="molecule type" value="Genomic_DNA"/>
</dbReference>
<feature type="transmembrane region" description="Helical" evidence="1">
    <location>
        <begin position="42"/>
        <end position="60"/>
    </location>
</feature>
<keyword evidence="1" id="KW-1133">Transmembrane helix</keyword>
<evidence type="ECO:0000313" key="3">
    <source>
        <dbReference type="Proteomes" id="UP000745663"/>
    </source>
</evidence>
<feature type="transmembrane region" description="Helical" evidence="1">
    <location>
        <begin position="12"/>
        <end position="36"/>
    </location>
</feature>
<dbReference type="RefSeq" id="WP_203584540.1">
    <property type="nucleotide sequence ID" value="NZ_JACOPV010000008.1"/>
</dbReference>
<evidence type="ECO:0000256" key="1">
    <source>
        <dbReference type="SAM" id="Phobius"/>
    </source>
</evidence>
<gene>
    <name evidence="2" type="ORF">H8F21_13605</name>
</gene>
<keyword evidence="1" id="KW-0812">Transmembrane</keyword>
<reference evidence="2 3" key="1">
    <citation type="submission" date="2020-08" db="EMBL/GenBank/DDBJ databases">
        <title>Description of novel Pseudomonas species.</title>
        <authorList>
            <person name="Duman M."/>
            <person name="Mulet M."/>
            <person name="Altun S."/>
            <person name="Saticioglu I.B."/>
            <person name="Lalucat J."/>
            <person name="Garcia-Valdes E."/>
        </authorList>
    </citation>
    <scope>NUCLEOTIDE SEQUENCE [LARGE SCALE GENOMIC DNA]</scope>
    <source>
        <strain evidence="2 3">P66</strain>
    </source>
</reference>
<accession>A0ABS2BYS6</accession>
<keyword evidence="1" id="KW-0472">Membrane</keyword>
<organism evidence="2 3">
    <name type="scientific">Pseudomonas arcuscaelestis</name>
    <dbReference type="NCBI Taxonomy" id="2710591"/>
    <lineage>
        <taxon>Bacteria</taxon>
        <taxon>Pseudomonadati</taxon>
        <taxon>Pseudomonadota</taxon>
        <taxon>Gammaproteobacteria</taxon>
        <taxon>Pseudomonadales</taxon>
        <taxon>Pseudomonadaceae</taxon>
        <taxon>Pseudomonas</taxon>
    </lineage>
</organism>
<feature type="transmembrane region" description="Helical" evidence="1">
    <location>
        <begin position="114"/>
        <end position="135"/>
    </location>
</feature>
<dbReference type="Proteomes" id="UP000745663">
    <property type="component" value="Unassembled WGS sequence"/>
</dbReference>
<name>A0ABS2BYS6_9PSED</name>
<sequence>MKYLFCNRVNFTWGTIALSFIISNLVITALLALNLFKEDPNSSLAIVAATLLVSPAMFMARKRWYPEAHEACHWAIKLVDARVFSTVIVFDLLARSSSSLALSMMISFSDFKPVIVHAVSLAVYVVAAVIIGRYLSQRILPSKALATS</sequence>
<protein>
    <submittedName>
        <fullName evidence="2">Uncharacterized protein</fullName>
    </submittedName>
</protein>
<proteinExistence type="predicted"/>